<accession>A0A238KU10</accession>
<dbReference type="InterPro" id="IPR036779">
    <property type="entry name" value="LysM_dom_sf"/>
</dbReference>
<reference evidence="3 4" key="1">
    <citation type="submission" date="2017-05" db="EMBL/GenBank/DDBJ databases">
        <authorList>
            <person name="Song R."/>
            <person name="Chenine A.L."/>
            <person name="Ruprecht R.M."/>
        </authorList>
    </citation>
    <scope>NUCLEOTIDE SEQUENCE [LARGE SCALE GENOMIC DNA]</scope>
    <source>
        <strain evidence="3 4">CECT 8663</strain>
    </source>
</reference>
<dbReference type="PROSITE" id="PS51782">
    <property type="entry name" value="LYSM"/>
    <property type="match status" value="1"/>
</dbReference>
<dbReference type="InterPro" id="IPR018392">
    <property type="entry name" value="LysM"/>
</dbReference>
<evidence type="ECO:0000313" key="4">
    <source>
        <dbReference type="Proteomes" id="UP000220836"/>
    </source>
</evidence>
<evidence type="ECO:0000256" key="1">
    <source>
        <dbReference type="SAM" id="SignalP"/>
    </source>
</evidence>
<dbReference type="RefSeq" id="WP_097805722.1">
    <property type="nucleotide sequence ID" value="NZ_FXYH01000013.1"/>
</dbReference>
<dbReference type="AlphaFoldDB" id="A0A238KU10"/>
<dbReference type="Proteomes" id="UP000220836">
    <property type="component" value="Unassembled WGS sequence"/>
</dbReference>
<dbReference type="SUPFAM" id="SSF53850">
    <property type="entry name" value="Periplasmic binding protein-like II"/>
    <property type="match status" value="1"/>
</dbReference>
<dbReference type="CDD" id="cd00118">
    <property type="entry name" value="LysM"/>
    <property type="match status" value="1"/>
</dbReference>
<feature type="chain" id="PRO_5012398769" evidence="1">
    <location>
        <begin position="23"/>
        <end position="371"/>
    </location>
</feature>
<protein>
    <submittedName>
        <fullName evidence="3">LysM domain/BON superfamily protein</fullName>
    </submittedName>
</protein>
<dbReference type="OrthoDB" id="8479038at2"/>
<proteinExistence type="predicted"/>
<dbReference type="Gene3D" id="3.40.190.10">
    <property type="entry name" value="Periplasmic binding protein-like II"/>
    <property type="match status" value="2"/>
</dbReference>
<feature type="signal peptide" evidence="1">
    <location>
        <begin position="1"/>
        <end position="22"/>
    </location>
</feature>
<keyword evidence="1" id="KW-0732">Signal</keyword>
<name>A0A238KU10_9RHOB</name>
<keyword evidence="4" id="KW-1185">Reference proteome</keyword>
<evidence type="ECO:0000259" key="2">
    <source>
        <dbReference type="PROSITE" id="PS51782"/>
    </source>
</evidence>
<organism evidence="3 4">
    <name type="scientific">Pelagimonas varians</name>
    <dbReference type="NCBI Taxonomy" id="696760"/>
    <lineage>
        <taxon>Bacteria</taxon>
        <taxon>Pseudomonadati</taxon>
        <taxon>Pseudomonadota</taxon>
        <taxon>Alphaproteobacteria</taxon>
        <taxon>Rhodobacterales</taxon>
        <taxon>Roseobacteraceae</taxon>
        <taxon>Pelagimonas</taxon>
    </lineage>
</organism>
<feature type="domain" description="LysM" evidence="2">
    <location>
        <begin position="28"/>
        <end position="77"/>
    </location>
</feature>
<evidence type="ECO:0000313" key="3">
    <source>
        <dbReference type="EMBL" id="SMX46354.1"/>
    </source>
</evidence>
<gene>
    <name evidence="3" type="ORF">PEV8663_03245</name>
</gene>
<sequence>MKKRALALAATLWTASMGAALAEETCGGVYKVRSGDSLSLIADYLYKDVSQWTVIYRNNISKISSPDSIRVGHEYRIPCIDGMPLGLEGGTPLDSVKLAAVTGTTPVTTDKPEDRQRAAQRRSQDIELKLLAGDDFRPFTNRLQLNSGLITDLVNRVVVASDDLGKHKFYWVNDRSVHLDPMLSEGMVDLAFPWRKPDCDVAGNTRLCTDFVYSEPMFEMLVVLFTKKGSGVTYRSEADLDGMRVCAPLGHQAAGRNGQGADFLTRVGARLQMPQTAEDCFSRLIAGTTDAVAMNEFTGRIVSKDMGVSSQVELQLSRPLAIEGLHAVAHKSNPQANQIISSFNRSLGEMRESGQYLSVIDKHMSSIWAGL</sequence>
<dbReference type="Gene3D" id="3.10.350.10">
    <property type="entry name" value="LysM domain"/>
    <property type="match status" value="1"/>
</dbReference>
<dbReference type="EMBL" id="FXYH01000013">
    <property type="protein sequence ID" value="SMX46354.1"/>
    <property type="molecule type" value="Genomic_DNA"/>
</dbReference>